<protein>
    <submittedName>
        <fullName evidence="1">Uncharacterized protein</fullName>
    </submittedName>
</protein>
<evidence type="ECO:0000313" key="2">
    <source>
        <dbReference type="Proteomes" id="UP000265703"/>
    </source>
</evidence>
<dbReference type="AlphaFoldDB" id="A0A397SHL0"/>
<proteinExistence type="predicted"/>
<dbReference type="Proteomes" id="UP000265703">
    <property type="component" value="Unassembled WGS sequence"/>
</dbReference>
<name>A0A397SHL0_9GLOM</name>
<gene>
    <name evidence="1" type="ORF">C1645_833498</name>
</gene>
<dbReference type="EMBL" id="QKYT01000554">
    <property type="protein sequence ID" value="RIA83635.1"/>
    <property type="molecule type" value="Genomic_DNA"/>
</dbReference>
<dbReference type="OrthoDB" id="2303408at2759"/>
<organism evidence="1 2">
    <name type="scientific">Glomus cerebriforme</name>
    <dbReference type="NCBI Taxonomy" id="658196"/>
    <lineage>
        <taxon>Eukaryota</taxon>
        <taxon>Fungi</taxon>
        <taxon>Fungi incertae sedis</taxon>
        <taxon>Mucoromycota</taxon>
        <taxon>Glomeromycotina</taxon>
        <taxon>Glomeromycetes</taxon>
        <taxon>Glomerales</taxon>
        <taxon>Glomeraceae</taxon>
        <taxon>Glomus</taxon>
    </lineage>
</organism>
<keyword evidence="2" id="KW-1185">Reference proteome</keyword>
<reference evidence="1 2" key="1">
    <citation type="submission" date="2018-06" db="EMBL/GenBank/DDBJ databases">
        <title>Comparative genomics reveals the genomic features of Rhizophagus irregularis, R. cerebriforme, R. diaphanum and Gigaspora rosea, and their symbiotic lifestyle signature.</title>
        <authorList>
            <person name="Morin E."/>
            <person name="San Clemente H."/>
            <person name="Chen E.C.H."/>
            <person name="De La Providencia I."/>
            <person name="Hainaut M."/>
            <person name="Kuo A."/>
            <person name="Kohler A."/>
            <person name="Murat C."/>
            <person name="Tang N."/>
            <person name="Roy S."/>
            <person name="Loubradou J."/>
            <person name="Henrissat B."/>
            <person name="Grigoriev I.V."/>
            <person name="Corradi N."/>
            <person name="Roux C."/>
            <person name="Martin F.M."/>
        </authorList>
    </citation>
    <scope>NUCLEOTIDE SEQUENCE [LARGE SCALE GENOMIC DNA]</scope>
    <source>
        <strain evidence="1 2">DAOM 227022</strain>
    </source>
</reference>
<sequence>MLEKRNFITSLSPELPGKPGYTFPCNGINKDIKRDLSPSYKNRISTQYTLDNTMTFWIHVQVANWIYLSEKVRDGYNRNICFDLHGKTGYKWHLDEHDYDDCVKIRDGPGN</sequence>
<evidence type="ECO:0000313" key="1">
    <source>
        <dbReference type="EMBL" id="RIA83635.1"/>
    </source>
</evidence>
<comment type="caution">
    <text evidence="1">The sequence shown here is derived from an EMBL/GenBank/DDBJ whole genome shotgun (WGS) entry which is preliminary data.</text>
</comment>
<accession>A0A397SHL0</accession>